<evidence type="ECO:0000313" key="5">
    <source>
        <dbReference type="EMBL" id="SSX24748.1"/>
    </source>
</evidence>
<dbReference type="GO" id="GO:0016616">
    <property type="term" value="F:oxidoreductase activity, acting on the CH-OH group of donors, NAD or NADP as acceptor"/>
    <property type="evidence" value="ECO:0007669"/>
    <property type="project" value="UniProtKB-ARBA"/>
</dbReference>
<dbReference type="SUPFAM" id="SSF51735">
    <property type="entry name" value="NAD(P)-binding Rossmann-fold domains"/>
    <property type="match status" value="1"/>
</dbReference>
<dbReference type="Pfam" id="PF00106">
    <property type="entry name" value="adh_short"/>
    <property type="match status" value="1"/>
</dbReference>
<accession>A0A336MFC7</accession>
<dbReference type="FunFam" id="3.40.50.720:FF:000047">
    <property type="entry name" value="NADP-dependent L-serine/L-allo-threonine dehydrogenase"/>
    <property type="match status" value="1"/>
</dbReference>
<dbReference type="InterPro" id="IPR002347">
    <property type="entry name" value="SDR_fam"/>
</dbReference>
<protein>
    <submittedName>
        <fullName evidence="5">CSON011368 protein</fullName>
    </submittedName>
</protein>
<keyword evidence="2" id="KW-0560">Oxidoreductase</keyword>
<evidence type="ECO:0000256" key="1">
    <source>
        <dbReference type="ARBA" id="ARBA00006484"/>
    </source>
</evidence>
<dbReference type="VEuPathDB" id="VectorBase:CSON011368"/>
<evidence type="ECO:0000256" key="3">
    <source>
        <dbReference type="RuleBase" id="RU000363"/>
    </source>
</evidence>
<gene>
    <name evidence="5" type="primary">CSON011368</name>
</gene>
<evidence type="ECO:0000256" key="2">
    <source>
        <dbReference type="ARBA" id="ARBA00023002"/>
    </source>
</evidence>
<reference evidence="5" key="2">
    <citation type="submission" date="2018-07" db="EMBL/GenBank/DDBJ databases">
        <authorList>
            <person name="Quirk P.G."/>
            <person name="Krulwich T.A."/>
        </authorList>
    </citation>
    <scope>NUCLEOTIDE SEQUENCE</scope>
</reference>
<dbReference type="PANTHER" id="PTHR43115:SF4">
    <property type="entry name" value="DEHYDROGENASE_REDUCTASE SDR FAMILY MEMBER 11"/>
    <property type="match status" value="1"/>
</dbReference>
<organism evidence="5">
    <name type="scientific">Culicoides sonorensis</name>
    <name type="common">Biting midge</name>
    <dbReference type="NCBI Taxonomy" id="179676"/>
    <lineage>
        <taxon>Eukaryota</taxon>
        <taxon>Metazoa</taxon>
        <taxon>Ecdysozoa</taxon>
        <taxon>Arthropoda</taxon>
        <taxon>Hexapoda</taxon>
        <taxon>Insecta</taxon>
        <taxon>Pterygota</taxon>
        <taxon>Neoptera</taxon>
        <taxon>Endopterygota</taxon>
        <taxon>Diptera</taxon>
        <taxon>Nematocera</taxon>
        <taxon>Chironomoidea</taxon>
        <taxon>Ceratopogonidae</taxon>
        <taxon>Ceratopogoninae</taxon>
        <taxon>Culicoides</taxon>
        <taxon>Monoculicoides</taxon>
    </lineage>
</organism>
<dbReference type="PRINTS" id="PR00081">
    <property type="entry name" value="GDHRDH"/>
</dbReference>
<sequence>MERWAGKVAVVTGACGGIGAGICKELVRQGMIVCGFSRRTDLVEALRADLVGAPGQLNAVECDIRSEPSVLYAFNWIINTYGGVDLLINNAGVITKKLLLDDNNTRELRKIFETSLIGLVLCTKNALKSMVSRNFEGHIVNVNSIFGHTLNQTVPGLKPLNGSFAPAKFGVTALTAYLQQEIFYLNIKATMSSVSPGLTDTDFLAQPGSGNEIVKYMPRLKPEDVAEAVIYIITRPKHIWIEDIIIKPVGEFL</sequence>
<dbReference type="EMBL" id="UFQS01000495">
    <property type="protein sequence ID" value="SSX04384.1"/>
    <property type="molecule type" value="Genomic_DNA"/>
</dbReference>
<dbReference type="PRINTS" id="PR00080">
    <property type="entry name" value="SDRFAMILY"/>
</dbReference>
<name>A0A336MFC7_CULSO</name>
<dbReference type="AlphaFoldDB" id="A0A336MFC7"/>
<dbReference type="EMBL" id="UFQT01000495">
    <property type="protein sequence ID" value="SSX24748.1"/>
    <property type="molecule type" value="Genomic_DNA"/>
</dbReference>
<evidence type="ECO:0000313" key="4">
    <source>
        <dbReference type="EMBL" id="SSX04384.1"/>
    </source>
</evidence>
<dbReference type="InterPro" id="IPR036291">
    <property type="entry name" value="NAD(P)-bd_dom_sf"/>
</dbReference>
<proteinExistence type="inferred from homology"/>
<comment type="similarity">
    <text evidence="1 3">Belongs to the short-chain dehydrogenases/reductases (SDR) family.</text>
</comment>
<dbReference type="PANTHER" id="PTHR43115">
    <property type="entry name" value="DEHYDROGENASE/REDUCTASE SDR FAMILY MEMBER 11"/>
    <property type="match status" value="1"/>
</dbReference>
<dbReference type="Gene3D" id="3.40.50.720">
    <property type="entry name" value="NAD(P)-binding Rossmann-like Domain"/>
    <property type="match status" value="1"/>
</dbReference>
<reference evidence="4" key="1">
    <citation type="submission" date="2018-04" db="EMBL/GenBank/DDBJ databases">
        <authorList>
            <person name="Go L.Y."/>
            <person name="Mitchell J.A."/>
        </authorList>
    </citation>
    <scope>NUCLEOTIDE SEQUENCE</scope>
    <source>
        <tissue evidence="4">Whole organism</tissue>
    </source>
</reference>
<dbReference type="OMA" id="MYPASKY"/>